<protein>
    <recommendedName>
        <fullName evidence="5">AN1-type domain-containing protein</fullName>
    </recommendedName>
</protein>
<feature type="non-terminal residue" evidence="6">
    <location>
        <position position="1"/>
    </location>
</feature>
<evidence type="ECO:0000259" key="5">
    <source>
        <dbReference type="PROSITE" id="PS51039"/>
    </source>
</evidence>
<dbReference type="InterPro" id="IPR000058">
    <property type="entry name" value="Znf_AN1"/>
</dbReference>
<evidence type="ECO:0000313" key="7">
    <source>
        <dbReference type="Proteomes" id="UP001608902"/>
    </source>
</evidence>
<reference evidence="6 7" key="1">
    <citation type="submission" date="2024-08" db="EMBL/GenBank/DDBJ databases">
        <title>Gnathostoma spinigerum genome.</title>
        <authorList>
            <person name="Gonzalez-Bertolin B."/>
            <person name="Monzon S."/>
            <person name="Zaballos A."/>
            <person name="Jimenez P."/>
            <person name="Dekumyoy P."/>
            <person name="Varona S."/>
            <person name="Cuesta I."/>
            <person name="Sumanam S."/>
            <person name="Adisakwattana P."/>
            <person name="Gasser R.B."/>
            <person name="Hernandez-Gonzalez A."/>
            <person name="Young N.D."/>
            <person name="Perteguer M.J."/>
        </authorList>
    </citation>
    <scope>NUCLEOTIDE SEQUENCE [LARGE SCALE GENOMIC DNA]</scope>
    <source>
        <strain evidence="6">AL3</strain>
        <tissue evidence="6">Liver</tissue>
    </source>
</reference>
<dbReference type="PROSITE" id="PS51039">
    <property type="entry name" value="ZF_AN1"/>
    <property type="match status" value="1"/>
</dbReference>
<dbReference type="Gene3D" id="4.10.1110.10">
    <property type="entry name" value="AN1-like Zinc finger"/>
    <property type="match status" value="1"/>
</dbReference>
<evidence type="ECO:0000256" key="1">
    <source>
        <dbReference type="ARBA" id="ARBA00022723"/>
    </source>
</evidence>
<accession>A0ABD6EXE7</accession>
<organism evidence="6 7">
    <name type="scientific">Gnathostoma spinigerum</name>
    <dbReference type="NCBI Taxonomy" id="75299"/>
    <lineage>
        <taxon>Eukaryota</taxon>
        <taxon>Metazoa</taxon>
        <taxon>Ecdysozoa</taxon>
        <taxon>Nematoda</taxon>
        <taxon>Chromadorea</taxon>
        <taxon>Rhabditida</taxon>
        <taxon>Spirurina</taxon>
        <taxon>Gnathostomatomorpha</taxon>
        <taxon>Gnathostomatoidea</taxon>
        <taxon>Gnathostomatidae</taxon>
        <taxon>Gnathostoma</taxon>
    </lineage>
</organism>
<dbReference type="SUPFAM" id="SSF118310">
    <property type="entry name" value="AN1-like Zinc finger"/>
    <property type="match status" value="1"/>
</dbReference>
<keyword evidence="7" id="KW-1185">Reference proteome</keyword>
<dbReference type="PANTHER" id="PTHR14677">
    <property type="entry name" value="ARSENITE INDUCUBLE RNA ASSOCIATED PROTEIN AIP-1-RELATED"/>
    <property type="match status" value="1"/>
</dbReference>
<keyword evidence="3" id="KW-0862">Zinc</keyword>
<dbReference type="SMART" id="SM00154">
    <property type="entry name" value="ZnF_AN1"/>
    <property type="match status" value="1"/>
</dbReference>
<evidence type="ECO:0000256" key="3">
    <source>
        <dbReference type="ARBA" id="ARBA00022833"/>
    </source>
</evidence>
<sequence length="235" mass="27061">AKCEAYFCGEHRLSHGCSSEMQSKSEGLRCPSNTPLRPFLCAFNECHNSEAIRIECPYCQQIFCLRHRIAEDHECKYLEHKTNVKENQSRWTELREKIEANAAACMTHDGNTADVLKTESAPTKVINEKVRKRVDQIAIMKFKAMQKNITISPDEQMFLFVNDQKKERKVVLVSKRWTVGRCIDQIVADLKLKRVSDTEKPKAYRMFPLDKTTEALDNASFIGTQLDDRSDVLID</sequence>
<evidence type="ECO:0000256" key="2">
    <source>
        <dbReference type="ARBA" id="ARBA00022771"/>
    </source>
</evidence>
<proteinExistence type="predicted"/>
<keyword evidence="2 4" id="KW-0863">Zinc-finger</keyword>
<dbReference type="GO" id="GO:0008270">
    <property type="term" value="F:zinc ion binding"/>
    <property type="evidence" value="ECO:0007669"/>
    <property type="project" value="UniProtKB-KW"/>
</dbReference>
<evidence type="ECO:0000256" key="4">
    <source>
        <dbReference type="PROSITE-ProRule" id="PRU00449"/>
    </source>
</evidence>
<comment type="caution">
    <text evidence="6">The sequence shown here is derived from an EMBL/GenBank/DDBJ whole genome shotgun (WGS) entry which is preliminary data.</text>
</comment>
<dbReference type="EMBL" id="JBGFUD010015399">
    <property type="protein sequence ID" value="MFH4984130.1"/>
    <property type="molecule type" value="Genomic_DNA"/>
</dbReference>
<dbReference type="Proteomes" id="UP001608902">
    <property type="component" value="Unassembled WGS sequence"/>
</dbReference>
<feature type="domain" description="AN1-type" evidence="5">
    <location>
        <begin position="35"/>
        <end position="83"/>
    </location>
</feature>
<keyword evidence="1" id="KW-0479">Metal-binding</keyword>
<dbReference type="AlphaFoldDB" id="A0ABD6EXE7"/>
<dbReference type="PANTHER" id="PTHR14677:SF20">
    <property type="entry name" value="ZINC FINGER AN1-TYPE CONTAINING 2A-RELATED"/>
    <property type="match status" value="1"/>
</dbReference>
<evidence type="ECO:0000313" key="6">
    <source>
        <dbReference type="EMBL" id="MFH4984130.1"/>
    </source>
</evidence>
<dbReference type="Pfam" id="PF01428">
    <property type="entry name" value="zf-AN1"/>
    <property type="match status" value="1"/>
</dbReference>
<dbReference type="InterPro" id="IPR035896">
    <property type="entry name" value="AN1-like_Znf"/>
</dbReference>
<name>A0ABD6EXE7_9BILA</name>
<gene>
    <name evidence="6" type="ORF">AB6A40_010839</name>
</gene>